<feature type="transmembrane region" description="Helical" evidence="1">
    <location>
        <begin position="45"/>
        <end position="62"/>
    </location>
</feature>
<reference evidence="2 3" key="1">
    <citation type="journal article" date="2010" name="Proc. Natl. Acad. Sci. U.S.A.">
        <title>Giant virus with a remarkable complement of genes infects marine zooplankton.</title>
        <authorList>
            <person name="Fischer M.G."/>
            <person name="Allen M.J."/>
            <person name="Wilson W.H."/>
            <person name="Suttle C.A."/>
        </authorList>
    </citation>
    <scope>NUCLEOTIDE SEQUENCE [LARGE SCALE GENOMIC DNA]</scope>
    <source>
        <strain evidence="2 3">BV-PW1</strain>
    </source>
</reference>
<dbReference type="EMBL" id="GU244497">
    <property type="protein sequence ID" value="ADO67075.1"/>
    <property type="molecule type" value="Genomic_DNA"/>
</dbReference>
<keyword evidence="1" id="KW-1133">Transmembrane helix</keyword>
<dbReference type="Proteomes" id="UP000029781">
    <property type="component" value="Segment"/>
</dbReference>
<keyword evidence="3" id="KW-1185">Reference proteome</keyword>
<organism evidence="2 3">
    <name type="scientific">Cafeteria roenbergensis virus (strain BV-PW1)</name>
    <name type="common">CroV</name>
    <dbReference type="NCBI Taxonomy" id="693272"/>
    <lineage>
        <taxon>Viruses</taxon>
        <taxon>Varidnaviria</taxon>
        <taxon>Bamfordvirae</taxon>
        <taxon>Nucleocytoviricota</taxon>
        <taxon>Megaviricetes</taxon>
        <taxon>Imitervirales</taxon>
        <taxon>Mimiviridae</taxon>
        <taxon>Aliimimivirinae</taxon>
        <taxon>Rheavirus</taxon>
        <taxon>Rheavirus sinusmexicani</taxon>
    </lineage>
</organism>
<dbReference type="RefSeq" id="YP_003969674.1">
    <property type="nucleotide sequence ID" value="NC_014637.1"/>
</dbReference>
<gene>
    <name evidence="2" type="ORF">crov042</name>
</gene>
<evidence type="ECO:0000313" key="3">
    <source>
        <dbReference type="Proteomes" id="UP000029781"/>
    </source>
</evidence>
<evidence type="ECO:0000256" key="1">
    <source>
        <dbReference type="SAM" id="Phobius"/>
    </source>
</evidence>
<protein>
    <submittedName>
        <fullName evidence="2">Uncharacterized protein</fullName>
    </submittedName>
</protein>
<accession>E3T4G2</accession>
<keyword evidence="1" id="KW-0472">Membrane</keyword>
<name>E3T4G2_CROVB</name>
<evidence type="ECO:0000313" key="2">
    <source>
        <dbReference type="EMBL" id="ADO67075.1"/>
    </source>
</evidence>
<sequence>MSDNKDDTTDQIFFKKENEYNTTEFLCYYNKDSLAYKCFYQTSKYIVVIILMYIMWFILYHIY</sequence>
<dbReference type="GeneID" id="9887444"/>
<keyword evidence="1" id="KW-0812">Transmembrane</keyword>
<organismHost>
    <name type="scientific">Cafeteria roenbergensis</name>
    <name type="common">Marine flagellate</name>
    <dbReference type="NCBI Taxonomy" id="33653"/>
</organismHost>
<dbReference type="KEGG" id="vg:9887444"/>
<proteinExistence type="predicted"/>